<comment type="caution">
    <text evidence="7">The sequence shown here is derived from an EMBL/GenBank/DDBJ whole genome shotgun (WGS) entry which is preliminary data.</text>
</comment>
<dbReference type="Gene3D" id="3.90.220.20">
    <property type="entry name" value="DNA methylase specificity domains"/>
    <property type="match status" value="1"/>
</dbReference>
<dbReference type="EMBL" id="LWAJ01000287">
    <property type="protein sequence ID" value="KZL47717.1"/>
    <property type="molecule type" value="Genomic_DNA"/>
</dbReference>
<feature type="domain" description="Type I restriction modification DNA specificity" evidence="6">
    <location>
        <begin position="83"/>
        <end position="251"/>
    </location>
</feature>
<comment type="similarity">
    <text evidence="1">Belongs to the type-I restriction system S methylase family.</text>
</comment>
<keyword evidence="2" id="KW-0680">Restriction system</keyword>
<reference evidence="7 8" key="1">
    <citation type="submission" date="2016-04" db="EMBL/GenBank/DDBJ databases">
        <title>Draft Genome Assembly of the Bloom-forming Cyanobacterium Nodularia spumigena Strain CENA596 in Shrimp Production Ponds.</title>
        <authorList>
            <person name="Popin R.V."/>
            <person name="Rigonato J."/>
            <person name="Abreu V.A."/>
            <person name="Andreote A.P."/>
            <person name="Silveira S.B."/>
            <person name="Odebrecht C."/>
            <person name="Fiore M.F."/>
        </authorList>
    </citation>
    <scope>NUCLEOTIDE SEQUENCE [LARGE SCALE GENOMIC DNA]</scope>
    <source>
        <strain evidence="7 8">CENA596</strain>
    </source>
</reference>
<proteinExistence type="inferred from homology"/>
<evidence type="ECO:0000256" key="3">
    <source>
        <dbReference type="ARBA" id="ARBA00023125"/>
    </source>
</evidence>
<gene>
    <name evidence="7" type="ORF">A2T98_21880</name>
</gene>
<dbReference type="PANTHER" id="PTHR43140">
    <property type="entry name" value="TYPE-1 RESTRICTION ENZYME ECOKI SPECIFICITY PROTEIN"/>
    <property type="match status" value="1"/>
</dbReference>
<dbReference type="PANTHER" id="PTHR43140:SF1">
    <property type="entry name" value="TYPE I RESTRICTION ENZYME ECOKI SPECIFICITY SUBUNIT"/>
    <property type="match status" value="1"/>
</dbReference>
<dbReference type="AlphaFoldDB" id="A0A166I179"/>
<dbReference type="REBASE" id="159169">
    <property type="entry name" value="S.Nsp596ORF21895P"/>
</dbReference>
<evidence type="ECO:0000256" key="5">
    <source>
        <dbReference type="SAM" id="MobiDB-lite"/>
    </source>
</evidence>
<dbReference type="InterPro" id="IPR044946">
    <property type="entry name" value="Restrct_endonuc_typeI_TRD_sf"/>
</dbReference>
<feature type="region of interest" description="Disordered" evidence="5">
    <location>
        <begin position="300"/>
        <end position="324"/>
    </location>
</feature>
<dbReference type="CDD" id="cd17253">
    <property type="entry name" value="RMtype1_S_Eco933I-TRD2-CR2_like"/>
    <property type="match status" value="1"/>
</dbReference>
<keyword evidence="3" id="KW-0238">DNA-binding</keyword>
<sequence>MEGNLTKEWRTAHQGELEPASVLLERILKQRREKWEAEQLAKMQAQGKTPKNDSWKLKYKEPIPPDTSDLPELPDGWCWVNTQMIGDILGGLTQNSKREKFPLKIPYLRVANVYAGKLKLDEIYNIGVQPSEIDRVILQKGDLLVVEGNGSIDQIGRVALWDGSISPCLHQNHIIKIRFAPIEIAKYVILWLLSIEGRNQITRVASSTSGLHTLSLSKVAALSFPIPPLIEQSKIVEEVEHQFSIIEKLEKTVDTNIKRAERLRQSILKQAFTGQLVPQDPTDEPAEKLLERIKAEKAKQVTTKTKKKTKTQPKSTAKLALPLE</sequence>
<evidence type="ECO:0000256" key="1">
    <source>
        <dbReference type="ARBA" id="ARBA00010923"/>
    </source>
</evidence>
<dbReference type="Pfam" id="PF01420">
    <property type="entry name" value="Methylase_S"/>
    <property type="match status" value="1"/>
</dbReference>
<dbReference type="Proteomes" id="UP000076555">
    <property type="component" value="Unassembled WGS sequence"/>
</dbReference>
<organism evidence="7 8">
    <name type="scientific">Nodularia spumigena CENA596</name>
    <dbReference type="NCBI Taxonomy" id="1819295"/>
    <lineage>
        <taxon>Bacteria</taxon>
        <taxon>Bacillati</taxon>
        <taxon>Cyanobacteriota</taxon>
        <taxon>Cyanophyceae</taxon>
        <taxon>Nostocales</taxon>
        <taxon>Nodulariaceae</taxon>
        <taxon>Nodularia</taxon>
    </lineage>
</organism>
<protein>
    <recommendedName>
        <fullName evidence="6">Type I restriction modification DNA specificity domain-containing protein</fullName>
    </recommendedName>
</protein>
<accession>A0A166I179</accession>
<dbReference type="GO" id="GO:0003677">
    <property type="term" value="F:DNA binding"/>
    <property type="evidence" value="ECO:0007669"/>
    <property type="project" value="UniProtKB-KW"/>
</dbReference>
<dbReference type="SUPFAM" id="SSF116734">
    <property type="entry name" value="DNA methylase specificity domain"/>
    <property type="match status" value="1"/>
</dbReference>
<evidence type="ECO:0000259" key="6">
    <source>
        <dbReference type="Pfam" id="PF01420"/>
    </source>
</evidence>
<name>A0A166I179_NODSP</name>
<evidence type="ECO:0000313" key="8">
    <source>
        <dbReference type="Proteomes" id="UP000076555"/>
    </source>
</evidence>
<evidence type="ECO:0000313" key="7">
    <source>
        <dbReference type="EMBL" id="KZL47717.1"/>
    </source>
</evidence>
<evidence type="ECO:0000256" key="4">
    <source>
        <dbReference type="ARBA" id="ARBA00038652"/>
    </source>
</evidence>
<comment type="subunit">
    <text evidence="4">The methyltransferase is composed of M and S polypeptides.</text>
</comment>
<dbReference type="InterPro" id="IPR000055">
    <property type="entry name" value="Restrct_endonuc_typeI_TRD"/>
</dbReference>
<dbReference type="InterPro" id="IPR051212">
    <property type="entry name" value="Type-I_RE_S_subunit"/>
</dbReference>
<evidence type="ECO:0000256" key="2">
    <source>
        <dbReference type="ARBA" id="ARBA00022747"/>
    </source>
</evidence>
<dbReference type="GO" id="GO:0009307">
    <property type="term" value="P:DNA restriction-modification system"/>
    <property type="evidence" value="ECO:0007669"/>
    <property type="project" value="UniProtKB-KW"/>
</dbReference>